<dbReference type="EMBL" id="JOMM01000020">
    <property type="protein sequence ID" value="OUI86277.1"/>
    <property type="molecule type" value="Genomic_DNA"/>
</dbReference>
<dbReference type="Proteomes" id="UP000029448">
    <property type="component" value="Unassembled WGS sequence"/>
</dbReference>
<comment type="caution">
    <text evidence="13">The sequence shown here is derived from an EMBL/GenBank/DDBJ whole genome shotgun (WGS) entry which is preliminary data.</text>
</comment>
<evidence type="ECO:0000313" key="18">
    <source>
        <dbReference type="Proteomes" id="UP000194565"/>
    </source>
</evidence>
<dbReference type="SUPFAM" id="SSF52402">
    <property type="entry name" value="Adenine nucleotide alpha hydrolases-like"/>
    <property type="match status" value="1"/>
</dbReference>
<keyword evidence="7" id="KW-0067">ATP-binding</keyword>
<evidence type="ECO:0000256" key="7">
    <source>
        <dbReference type="ARBA" id="ARBA00022840"/>
    </source>
</evidence>
<dbReference type="EMBL" id="BJVR01000003">
    <property type="protein sequence ID" value="GEL49487.1"/>
    <property type="molecule type" value="Genomic_DNA"/>
</dbReference>
<protein>
    <recommendedName>
        <fullName evidence="3">Sulfate adenylyltransferase subunit 2</fullName>
        <ecNumber evidence="2">2.7.7.4</ecNumber>
    </recommendedName>
    <alternativeName>
        <fullName evidence="8">ATP-sulfurylase small subunit</fullName>
    </alternativeName>
    <alternativeName>
        <fullName evidence="9">Sulfate adenylate transferase</fullName>
    </alternativeName>
</protein>
<reference evidence="12 19" key="4">
    <citation type="submission" date="2019-07" db="EMBL/GenBank/DDBJ databases">
        <title>Whole genome shotgun sequence of Acetobacter tropicalis NBRC 16470.</title>
        <authorList>
            <person name="Hosoyama A."/>
            <person name="Uohara A."/>
            <person name="Ohji S."/>
            <person name="Ichikawa N."/>
        </authorList>
    </citation>
    <scope>NUCLEOTIDE SEQUENCE [LARGE SCALE GENOMIC DNA]</scope>
    <source>
        <strain evidence="12 19">NBRC 16470</strain>
    </source>
</reference>
<dbReference type="GO" id="GO:0004781">
    <property type="term" value="F:sulfate adenylyltransferase (ATP) activity"/>
    <property type="evidence" value="ECO:0007669"/>
    <property type="project" value="UniProtKB-EC"/>
</dbReference>
<dbReference type="OrthoDB" id="9772604at2"/>
<keyword evidence="6" id="KW-0547">Nucleotide-binding</keyword>
<evidence type="ECO:0000256" key="8">
    <source>
        <dbReference type="ARBA" id="ARBA00030256"/>
    </source>
</evidence>
<dbReference type="Pfam" id="PF01507">
    <property type="entry name" value="PAPS_reduct"/>
    <property type="match status" value="1"/>
</dbReference>
<accession>A0A094YL31</accession>
<evidence type="ECO:0000313" key="12">
    <source>
        <dbReference type="EMBL" id="GEL49487.1"/>
    </source>
</evidence>
<dbReference type="EC" id="2.7.7.4" evidence="2"/>
<dbReference type="PATRIC" id="fig|104102.11.peg.3356"/>
<dbReference type="PANTHER" id="PTHR43196:SF1">
    <property type="entry name" value="SULFATE ADENYLYLTRANSFERASE SUBUNIT 2"/>
    <property type="match status" value="1"/>
</dbReference>
<gene>
    <name evidence="12" type="primary">cysD</name>
    <name evidence="14" type="ORF">AD947_15680</name>
    <name evidence="13" type="ORF">AtDm6_2965</name>
    <name evidence="12" type="ORF">ATR01nite_05620</name>
    <name evidence="15" type="ORF">HC62_05385</name>
</gene>
<dbReference type="PANTHER" id="PTHR43196">
    <property type="entry name" value="SULFATE ADENYLYLTRANSFERASE SUBUNIT 2"/>
    <property type="match status" value="1"/>
</dbReference>
<dbReference type="RefSeq" id="WP_035381821.1">
    <property type="nucleotide sequence ID" value="NZ_BJVR01000003.1"/>
</dbReference>
<reference evidence="15 18" key="2">
    <citation type="submission" date="2014-06" db="EMBL/GenBank/DDBJ databases">
        <authorList>
            <person name="Ju J."/>
            <person name="Zhang J."/>
        </authorList>
    </citation>
    <scope>NUCLEOTIDE SEQUENCE [LARGE SCALE GENOMIC DNA]</scope>
    <source>
        <strain evidence="15">DmW_042</strain>
    </source>
</reference>
<dbReference type="GO" id="GO:0005524">
    <property type="term" value="F:ATP binding"/>
    <property type="evidence" value="ECO:0007669"/>
    <property type="project" value="UniProtKB-KW"/>
</dbReference>
<keyword evidence="5 13" id="KW-0548">Nucleotidyltransferase</keyword>
<dbReference type="SMR" id="A0A094YL31"/>
<comment type="similarity">
    <text evidence="1">Belongs to the PAPS reductase family. CysD subfamily.</text>
</comment>
<proteinExistence type="inferred from homology"/>
<reference evidence="14 17" key="3">
    <citation type="submission" date="2015-06" db="EMBL/GenBank/DDBJ databases">
        <title>Improved classification and identification of acetic acid bacteria using matrix-assisted laser desorption/ionization time-of-flight mass spectrometry; Gluconobacter nephelii and Gluconobacter uchimurae are later heterotypic synonyms of Gluconobacter japonicus and Gluconobacter oxydans, respectively.</title>
        <authorList>
            <person name="Li L."/>
            <person name="Cleenwerck I."/>
            <person name="De Vuyst L."/>
            <person name="Vandamme P."/>
        </authorList>
    </citation>
    <scope>NUCLEOTIDE SEQUENCE [LARGE SCALE GENOMIC DNA]</scope>
    <source>
        <strain evidence="14 17">LMG 1663</strain>
    </source>
</reference>
<dbReference type="InterPro" id="IPR002500">
    <property type="entry name" value="PAPS_reduct_dom"/>
</dbReference>
<dbReference type="EMBL" id="LHZT01000132">
    <property type="protein sequence ID" value="KXV55350.1"/>
    <property type="molecule type" value="Genomic_DNA"/>
</dbReference>
<evidence type="ECO:0000256" key="9">
    <source>
        <dbReference type="ARBA" id="ARBA00031812"/>
    </source>
</evidence>
<organism evidence="13 16">
    <name type="scientific">Acetobacter tropicalis</name>
    <dbReference type="NCBI Taxonomy" id="104102"/>
    <lineage>
        <taxon>Bacteria</taxon>
        <taxon>Pseudomonadati</taxon>
        <taxon>Pseudomonadota</taxon>
        <taxon>Alphaproteobacteria</taxon>
        <taxon>Acetobacterales</taxon>
        <taxon>Acetobacteraceae</taxon>
        <taxon>Acetobacter</taxon>
    </lineage>
</organism>
<dbReference type="Proteomes" id="UP000321800">
    <property type="component" value="Unassembled WGS sequence"/>
</dbReference>
<dbReference type="Proteomes" id="UP000194565">
    <property type="component" value="Unassembled WGS sequence"/>
</dbReference>
<evidence type="ECO:0000313" key="17">
    <source>
        <dbReference type="Proteomes" id="UP000075411"/>
    </source>
</evidence>
<dbReference type="InterPro" id="IPR014729">
    <property type="entry name" value="Rossmann-like_a/b/a_fold"/>
</dbReference>
<feature type="domain" description="Phosphoadenosine phosphosulphate reductase" evidence="11">
    <location>
        <begin position="25"/>
        <end position="218"/>
    </location>
</feature>
<evidence type="ECO:0000256" key="6">
    <source>
        <dbReference type="ARBA" id="ARBA00022741"/>
    </source>
</evidence>
<evidence type="ECO:0000313" key="14">
    <source>
        <dbReference type="EMBL" id="KXV55350.1"/>
    </source>
</evidence>
<comment type="catalytic activity">
    <reaction evidence="10">
        <text>sulfate + ATP + H(+) = adenosine 5'-phosphosulfate + diphosphate</text>
        <dbReference type="Rhea" id="RHEA:18133"/>
        <dbReference type="ChEBI" id="CHEBI:15378"/>
        <dbReference type="ChEBI" id="CHEBI:16189"/>
        <dbReference type="ChEBI" id="CHEBI:30616"/>
        <dbReference type="ChEBI" id="CHEBI:33019"/>
        <dbReference type="ChEBI" id="CHEBI:58243"/>
        <dbReference type="EC" id="2.7.7.4"/>
    </reaction>
</comment>
<evidence type="ECO:0000256" key="10">
    <source>
        <dbReference type="ARBA" id="ARBA00049370"/>
    </source>
</evidence>
<name>A0A094YL31_9PROT</name>
<evidence type="ECO:0000256" key="2">
    <source>
        <dbReference type="ARBA" id="ARBA00012391"/>
    </source>
</evidence>
<dbReference type="STRING" id="104102.AtDm6_2965"/>
<evidence type="ECO:0000259" key="11">
    <source>
        <dbReference type="Pfam" id="PF01507"/>
    </source>
</evidence>
<dbReference type="PIRSF" id="PIRSF002936">
    <property type="entry name" value="CysDAde_trans"/>
    <property type="match status" value="1"/>
</dbReference>
<sequence>MDHLDQLEAQSVFILREAYRKLRPLAMLWSLGKDSNVMVWLAKKAFLGRVPFPVMHVDTGKKFPEMYAFRDEYAKKWDLELLLGTCPPVEEMDPSLPPAARSAARKTAGLAAMIEKHQLQGVIAGIRRDEQGTRAKERVFSPRGASHKWDIRNQPPEFWDQYATPHEEGMHIRVHPLLSWREIDIWRYIEREGIPLVDLYFAKDGKRYRSLGDQDITNPVESNAATVAEVIAELETTRTSERAGRAMDHESEDAFERLRVAGYL</sequence>
<evidence type="ECO:0000256" key="3">
    <source>
        <dbReference type="ARBA" id="ARBA00022004"/>
    </source>
</evidence>
<evidence type="ECO:0000256" key="1">
    <source>
        <dbReference type="ARBA" id="ARBA00008885"/>
    </source>
</evidence>
<dbReference type="EMBL" id="JOKM01000102">
    <property type="protein sequence ID" value="KGB21329.1"/>
    <property type="molecule type" value="Genomic_DNA"/>
</dbReference>
<dbReference type="InterPro" id="IPR011784">
    <property type="entry name" value="SO4_adenylTrfase_ssu"/>
</dbReference>
<evidence type="ECO:0000313" key="16">
    <source>
        <dbReference type="Proteomes" id="UP000029448"/>
    </source>
</evidence>
<evidence type="ECO:0000256" key="4">
    <source>
        <dbReference type="ARBA" id="ARBA00022679"/>
    </source>
</evidence>
<dbReference type="GO" id="GO:0000103">
    <property type="term" value="P:sulfate assimilation"/>
    <property type="evidence" value="ECO:0007669"/>
    <property type="project" value="InterPro"/>
</dbReference>
<keyword evidence="4 13" id="KW-0808">Transferase</keyword>
<evidence type="ECO:0000256" key="5">
    <source>
        <dbReference type="ARBA" id="ARBA00022695"/>
    </source>
</evidence>
<dbReference type="InterPro" id="IPR050128">
    <property type="entry name" value="Sulfate_adenylyltrnsfr_sub2"/>
</dbReference>
<evidence type="ECO:0000313" key="13">
    <source>
        <dbReference type="EMBL" id="KGB21329.1"/>
    </source>
</evidence>
<dbReference type="Proteomes" id="UP000075411">
    <property type="component" value="Unassembled WGS sequence"/>
</dbReference>
<dbReference type="AlphaFoldDB" id="A0A094YL31"/>
<dbReference type="NCBIfam" id="NF003587">
    <property type="entry name" value="PRK05253.1"/>
    <property type="match status" value="1"/>
</dbReference>
<dbReference type="Gene3D" id="3.40.50.620">
    <property type="entry name" value="HUPs"/>
    <property type="match status" value="1"/>
</dbReference>
<evidence type="ECO:0000313" key="15">
    <source>
        <dbReference type="EMBL" id="OUI86277.1"/>
    </source>
</evidence>
<keyword evidence="16" id="KW-1185">Reference proteome</keyword>
<reference evidence="13 16" key="1">
    <citation type="submission" date="2014-06" db="EMBL/GenBank/DDBJ databases">
        <title>Functional and comparative genomic analyses of the Drosophila gut microbiota identify candidate symbiosis factors.</title>
        <authorList>
            <person name="Newell P.D."/>
            <person name="Chaston J.M."/>
            <person name="Douglas A.E."/>
        </authorList>
    </citation>
    <scope>NUCLEOTIDE SEQUENCE [LARGE SCALE GENOMIC DNA]</scope>
    <source>
        <strain evidence="13 16">DmCS_006</strain>
    </source>
</reference>
<dbReference type="GeneID" id="89476789"/>
<evidence type="ECO:0000313" key="19">
    <source>
        <dbReference type="Proteomes" id="UP000321800"/>
    </source>
</evidence>